<sequence length="99" mass="10782">MGATATLSLSRTVALVATVHGRRRQQLGWGFCTPRPSSQVPRDDRAQINSYLSCPPWGEHQGTLILHTQSAAFLVLYVHPSIDFRSVGATSDPVSPDTH</sequence>
<accession>L9KK74</accession>
<name>L9KK74_TUPCH</name>
<reference evidence="2" key="1">
    <citation type="submission" date="2012-07" db="EMBL/GenBank/DDBJ databases">
        <title>Genome of the Chinese tree shrew, a rising model animal genetically related to primates.</title>
        <authorList>
            <person name="Zhang G."/>
            <person name="Fan Y."/>
            <person name="Yao Y."/>
            <person name="Huang Z."/>
        </authorList>
    </citation>
    <scope>NUCLEOTIDE SEQUENCE [LARGE SCALE GENOMIC DNA]</scope>
</reference>
<dbReference type="Proteomes" id="UP000011518">
    <property type="component" value="Unassembled WGS sequence"/>
</dbReference>
<dbReference type="InParanoid" id="L9KK74"/>
<evidence type="ECO:0000313" key="1">
    <source>
        <dbReference type="EMBL" id="ELW63143.1"/>
    </source>
</evidence>
<dbReference type="AlphaFoldDB" id="L9KK74"/>
<organism evidence="1 2">
    <name type="scientific">Tupaia chinensis</name>
    <name type="common">Chinese tree shrew</name>
    <name type="synonym">Tupaia belangeri chinensis</name>
    <dbReference type="NCBI Taxonomy" id="246437"/>
    <lineage>
        <taxon>Eukaryota</taxon>
        <taxon>Metazoa</taxon>
        <taxon>Chordata</taxon>
        <taxon>Craniata</taxon>
        <taxon>Vertebrata</taxon>
        <taxon>Euteleostomi</taxon>
        <taxon>Mammalia</taxon>
        <taxon>Eutheria</taxon>
        <taxon>Euarchontoglires</taxon>
        <taxon>Scandentia</taxon>
        <taxon>Tupaiidae</taxon>
        <taxon>Tupaia</taxon>
    </lineage>
</organism>
<protein>
    <submittedName>
        <fullName evidence="1">Uncharacterized protein</fullName>
    </submittedName>
</protein>
<keyword evidence="2" id="KW-1185">Reference proteome</keyword>
<gene>
    <name evidence="1" type="ORF">TREES_T100010757</name>
</gene>
<reference evidence="2" key="2">
    <citation type="journal article" date="2013" name="Nat. Commun.">
        <title>Genome of the Chinese tree shrew.</title>
        <authorList>
            <person name="Fan Y."/>
            <person name="Huang Z.Y."/>
            <person name="Cao C.C."/>
            <person name="Chen C.S."/>
            <person name="Chen Y.X."/>
            <person name="Fan D.D."/>
            <person name="He J."/>
            <person name="Hou H.L."/>
            <person name="Hu L."/>
            <person name="Hu X.T."/>
            <person name="Jiang X.T."/>
            <person name="Lai R."/>
            <person name="Lang Y.S."/>
            <person name="Liang B."/>
            <person name="Liao S.G."/>
            <person name="Mu D."/>
            <person name="Ma Y.Y."/>
            <person name="Niu Y.Y."/>
            <person name="Sun X.Q."/>
            <person name="Xia J.Q."/>
            <person name="Xiao J."/>
            <person name="Xiong Z.Q."/>
            <person name="Xu L."/>
            <person name="Yang L."/>
            <person name="Zhang Y."/>
            <person name="Zhao W."/>
            <person name="Zhao X.D."/>
            <person name="Zheng Y.T."/>
            <person name="Zhou J.M."/>
            <person name="Zhu Y.B."/>
            <person name="Zhang G.J."/>
            <person name="Wang J."/>
            <person name="Yao Y.G."/>
        </authorList>
    </citation>
    <scope>NUCLEOTIDE SEQUENCE [LARGE SCALE GENOMIC DNA]</scope>
</reference>
<evidence type="ECO:0000313" key="2">
    <source>
        <dbReference type="Proteomes" id="UP000011518"/>
    </source>
</evidence>
<proteinExistence type="predicted"/>
<dbReference type="EMBL" id="KB320791">
    <property type="protein sequence ID" value="ELW63143.1"/>
    <property type="molecule type" value="Genomic_DNA"/>
</dbReference>